<reference evidence="11 12" key="1">
    <citation type="submission" date="2016-10" db="EMBL/GenBank/DDBJ databases">
        <authorList>
            <person name="de Groot N.N."/>
        </authorList>
    </citation>
    <scope>NUCLEOTIDE SEQUENCE [LARGE SCALE GENOMIC DNA]</scope>
    <source>
        <strain evidence="11 12">DSM 45610</strain>
    </source>
</reference>
<dbReference type="Pfam" id="PF00702">
    <property type="entry name" value="Hydrolase"/>
    <property type="match status" value="1"/>
</dbReference>
<keyword evidence="4" id="KW-0813">Transport</keyword>
<evidence type="ECO:0000256" key="3">
    <source>
        <dbReference type="ARBA" id="ARBA00022692"/>
    </source>
</evidence>
<dbReference type="PANTHER" id="PTHR43520">
    <property type="entry name" value="ATP7, ISOFORM B"/>
    <property type="match status" value="1"/>
</dbReference>
<dbReference type="NCBIfam" id="TIGR01494">
    <property type="entry name" value="ATPase_P-type"/>
    <property type="match status" value="1"/>
</dbReference>
<dbReference type="EC" id="7.2.2.8" evidence="2"/>
<dbReference type="GO" id="GO:0016020">
    <property type="term" value="C:membrane"/>
    <property type="evidence" value="ECO:0007669"/>
    <property type="project" value="UniProtKB-SubCell"/>
</dbReference>
<keyword evidence="3 10" id="KW-0812">Transmembrane</keyword>
<dbReference type="GO" id="GO:0005524">
    <property type="term" value="F:ATP binding"/>
    <property type="evidence" value="ECO:0007669"/>
    <property type="project" value="InterPro"/>
</dbReference>
<comment type="subcellular location">
    <subcellularLocation>
        <location evidence="1">Membrane</location>
    </subcellularLocation>
</comment>
<organism evidence="11 12">
    <name type="scientific">Marininema mesophilum</name>
    <dbReference type="NCBI Taxonomy" id="1048340"/>
    <lineage>
        <taxon>Bacteria</taxon>
        <taxon>Bacillati</taxon>
        <taxon>Bacillota</taxon>
        <taxon>Bacilli</taxon>
        <taxon>Bacillales</taxon>
        <taxon>Thermoactinomycetaceae</taxon>
        <taxon>Marininema</taxon>
    </lineage>
</organism>
<comment type="catalytic activity">
    <reaction evidence="9">
        <text>Cu(+)(in) + ATP + H2O = Cu(+)(out) + ADP + phosphate + H(+)</text>
        <dbReference type="Rhea" id="RHEA:25792"/>
        <dbReference type="ChEBI" id="CHEBI:15377"/>
        <dbReference type="ChEBI" id="CHEBI:15378"/>
        <dbReference type="ChEBI" id="CHEBI:30616"/>
        <dbReference type="ChEBI" id="CHEBI:43474"/>
        <dbReference type="ChEBI" id="CHEBI:49552"/>
        <dbReference type="ChEBI" id="CHEBI:456216"/>
        <dbReference type="EC" id="7.2.2.8"/>
    </reaction>
</comment>
<dbReference type="Gene3D" id="3.40.50.1000">
    <property type="entry name" value="HAD superfamily/HAD-like"/>
    <property type="match status" value="1"/>
</dbReference>
<keyword evidence="8 10" id="KW-0472">Membrane</keyword>
<dbReference type="GO" id="GO:0055070">
    <property type="term" value="P:copper ion homeostasis"/>
    <property type="evidence" value="ECO:0007669"/>
    <property type="project" value="TreeGrafter"/>
</dbReference>
<evidence type="ECO:0000256" key="1">
    <source>
        <dbReference type="ARBA" id="ARBA00004370"/>
    </source>
</evidence>
<accession>A0A1H2YNG7</accession>
<dbReference type="EMBL" id="FNNQ01000009">
    <property type="protein sequence ID" value="SDX06610.1"/>
    <property type="molecule type" value="Genomic_DNA"/>
</dbReference>
<dbReference type="GO" id="GO:0140581">
    <property type="term" value="F:P-type monovalent copper transporter activity"/>
    <property type="evidence" value="ECO:0007669"/>
    <property type="project" value="UniProtKB-EC"/>
</dbReference>
<dbReference type="GO" id="GO:0016887">
    <property type="term" value="F:ATP hydrolysis activity"/>
    <property type="evidence" value="ECO:0007669"/>
    <property type="project" value="InterPro"/>
</dbReference>
<dbReference type="GO" id="GO:0005507">
    <property type="term" value="F:copper ion binding"/>
    <property type="evidence" value="ECO:0007669"/>
    <property type="project" value="TreeGrafter"/>
</dbReference>
<dbReference type="AlphaFoldDB" id="A0A1H2YNG7"/>
<evidence type="ECO:0000256" key="4">
    <source>
        <dbReference type="ARBA" id="ARBA00022796"/>
    </source>
</evidence>
<dbReference type="Proteomes" id="UP000198534">
    <property type="component" value="Unassembled WGS sequence"/>
</dbReference>
<evidence type="ECO:0000256" key="2">
    <source>
        <dbReference type="ARBA" id="ARBA00012517"/>
    </source>
</evidence>
<keyword evidence="5" id="KW-1278">Translocase</keyword>
<feature type="transmembrane region" description="Helical" evidence="10">
    <location>
        <begin position="240"/>
        <end position="259"/>
    </location>
</feature>
<protein>
    <recommendedName>
        <fullName evidence="2">P-type Cu(+) transporter</fullName>
        <ecNumber evidence="2">7.2.2.8</ecNumber>
    </recommendedName>
</protein>
<name>A0A1H2YNG7_9BACL</name>
<dbReference type="InterPro" id="IPR036412">
    <property type="entry name" value="HAD-like_sf"/>
</dbReference>
<proteinExistence type="predicted"/>
<evidence type="ECO:0000256" key="5">
    <source>
        <dbReference type="ARBA" id="ARBA00022967"/>
    </source>
</evidence>
<evidence type="ECO:0000256" key="7">
    <source>
        <dbReference type="ARBA" id="ARBA00023008"/>
    </source>
</evidence>
<dbReference type="STRING" id="1048340.SAMN05444487_109137"/>
<keyword evidence="7" id="KW-0186">Copper</keyword>
<sequence>MVESAQERKIRLTVPDDFESITGKGLQGSINGHDIKVVSPGYIKGNNLPFDEQQYERLAKDGKTVSFVIMDGKLIGMIALADQLKETSADAIQQLKNMGIRPMMLTGDNRQVANWIGRQLGIEEIFAEVLPHEKAEKIQAVKRQGLKVAMTGDGVNDAPALANADLGIAVGAGTDVAMETADIVLVRSDPRDVVSILNLSKATFRKMVQNLWWAAGYNFVALPLAAGVLFPYGILLDPAVGAILMSVSTVVVAVNAQLLKGS</sequence>
<gene>
    <name evidence="11" type="ORF">SAMN05444487_109137</name>
</gene>
<feature type="transmembrane region" description="Helical" evidence="10">
    <location>
        <begin position="211"/>
        <end position="234"/>
    </location>
</feature>
<dbReference type="InterPro" id="IPR023214">
    <property type="entry name" value="HAD_sf"/>
</dbReference>
<dbReference type="GO" id="GO:0043682">
    <property type="term" value="F:P-type divalent copper transporter activity"/>
    <property type="evidence" value="ECO:0007669"/>
    <property type="project" value="TreeGrafter"/>
</dbReference>
<evidence type="ECO:0000256" key="10">
    <source>
        <dbReference type="SAM" id="Phobius"/>
    </source>
</evidence>
<evidence type="ECO:0000313" key="11">
    <source>
        <dbReference type="EMBL" id="SDX06610.1"/>
    </source>
</evidence>
<dbReference type="SUPFAM" id="SSF56784">
    <property type="entry name" value="HAD-like"/>
    <property type="match status" value="1"/>
</dbReference>
<evidence type="ECO:0000256" key="8">
    <source>
        <dbReference type="ARBA" id="ARBA00023136"/>
    </source>
</evidence>
<dbReference type="InterPro" id="IPR001757">
    <property type="entry name" value="P_typ_ATPase"/>
</dbReference>
<evidence type="ECO:0000256" key="9">
    <source>
        <dbReference type="ARBA" id="ARBA00049289"/>
    </source>
</evidence>
<dbReference type="InterPro" id="IPR023299">
    <property type="entry name" value="ATPase_P-typ_cyto_dom_N"/>
</dbReference>
<evidence type="ECO:0000313" key="12">
    <source>
        <dbReference type="Proteomes" id="UP000198534"/>
    </source>
</evidence>
<dbReference type="PANTHER" id="PTHR43520:SF8">
    <property type="entry name" value="P-TYPE CU(+) TRANSPORTER"/>
    <property type="match status" value="1"/>
</dbReference>
<keyword evidence="4" id="KW-0406">Ion transport</keyword>
<keyword evidence="4" id="KW-0187">Copper transport</keyword>
<keyword evidence="6 10" id="KW-1133">Transmembrane helix</keyword>
<keyword evidence="12" id="KW-1185">Reference proteome</keyword>
<dbReference type="Gene3D" id="3.40.1110.10">
    <property type="entry name" value="Calcium-transporting ATPase, cytoplasmic domain N"/>
    <property type="match status" value="1"/>
</dbReference>
<evidence type="ECO:0000256" key="6">
    <source>
        <dbReference type="ARBA" id="ARBA00022989"/>
    </source>
</evidence>